<evidence type="ECO:0000259" key="4">
    <source>
        <dbReference type="PROSITE" id="PS50936"/>
    </source>
</evidence>
<name>A0A6M3HUR7_9GAMM</name>
<dbReference type="GO" id="GO:0005737">
    <property type="term" value="C:cytoplasm"/>
    <property type="evidence" value="ECO:0007669"/>
    <property type="project" value="UniProtKB-SubCell"/>
</dbReference>
<keyword evidence="3" id="KW-0862">Zinc</keyword>
<feature type="binding site" evidence="3">
    <location>
        <position position="268"/>
    </location>
    <ligand>
        <name>Zn(2+)</name>
        <dbReference type="ChEBI" id="CHEBI:29105"/>
    </ligand>
</feature>
<keyword evidence="3" id="KW-0963">Cytoplasm</keyword>
<dbReference type="KEGG" id="afri:E3E15_05210"/>
<reference evidence="6 7" key="1">
    <citation type="submission" date="2019-03" db="EMBL/GenBank/DDBJ databases">
        <title>Complete Genome Sequence of Allofrancisella frigidaquae Strain SYSU 10HL1970 Isolated from Water-Cooling Systems in China.</title>
        <authorList>
            <person name="Ohrman C."/>
            <person name="Uneklint I."/>
            <person name="Sjodin A."/>
        </authorList>
    </citation>
    <scope>NUCLEOTIDE SEQUENCE [LARGE SCALE GENOMIC DNA]</scope>
    <source>
        <strain evidence="6 7">SYSU 10HL1970</strain>
    </source>
</reference>
<dbReference type="PROSITE" id="PS51721">
    <property type="entry name" value="G_CP"/>
    <property type="match status" value="1"/>
</dbReference>
<dbReference type="InterPro" id="IPR010914">
    <property type="entry name" value="RsgA_GTPase_dom"/>
</dbReference>
<protein>
    <recommendedName>
        <fullName evidence="3">Small ribosomal subunit biogenesis GTPase RsgA</fullName>
        <ecNumber evidence="3">3.6.1.-</ecNumber>
    </recommendedName>
</protein>
<keyword evidence="3" id="KW-0694">RNA-binding</keyword>
<dbReference type="Gene3D" id="3.40.50.300">
    <property type="entry name" value="P-loop containing nucleotide triphosphate hydrolases"/>
    <property type="match status" value="1"/>
</dbReference>
<gene>
    <name evidence="3 6" type="primary">rsgA</name>
    <name evidence="6" type="ORF">E3E15_05210</name>
</gene>
<proteinExistence type="inferred from homology"/>
<dbReference type="Gene3D" id="2.40.50.140">
    <property type="entry name" value="Nucleic acid-binding proteins"/>
    <property type="match status" value="1"/>
</dbReference>
<dbReference type="InterPro" id="IPR004881">
    <property type="entry name" value="Ribosome_biogen_GTPase_RsgA"/>
</dbReference>
<dbReference type="InterPro" id="IPR030378">
    <property type="entry name" value="G_CP_dom"/>
</dbReference>
<dbReference type="SUPFAM" id="SSF52540">
    <property type="entry name" value="P-loop containing nucleoside triphosphate hydrolases"/>
    <property type="match status" value="1"/>
</dbReference>
<comment type="subunit">
    <text evidence="3">Monomer. Associates with 30S ribosomal subunit, binds 16S rRNA.</text>
</comment>
<keyword evidence="3" id="KW-0378">Hydrolase</keyword>
<keyword evidence="7" id="KW-1185">Reference proteome</keyword>
<dbReference type="GO" id="GO:0046872">
    <property type="term" value="F:metal ion binding"/>
    <property type="evidence" value="ECO:0007669"/>
    <property type="project" value="UniProtKB-KW"/>
</dbReference>
<dbReference type="Pfam" id="PF03193">
    <property type="entry name" value="RsgA_GTPase"/>
    <property type="match status" value="1"/>
</dbReference>
<dbReference type="EMBL" id="CP038017">
    <property type="protein sequence ID" value="QIV94780.1"/>
    <property type="molecule type" value="Genomic_DNA"/>
</dbReference>
<evidence type="ECO:0000256" key="3">
    <source>
        <dbReference type="HAMAP-Rule" id="MF_01820"/>
    </source>
</evidence>
<dbReference type="PANTHER" id="PTHR32120:SF11">
    <property type="entry name" value="SMALL RIBOSOMAL SUBUNIT BIOGENESIS GTPASE RSGA 1, MITOCHONDRIAL-RELATED"/>
    <property type="match status" value="1"/>
</dbReference>
<keyword evidence="3" id="KW-0479">Metal-binding</keyword>
<dbReference type="InterPro" id="IPR027417">
    <property type="entry name" value="P-loop_NTPase"/>
</dbReference>
<feature type="binding site" evidence="3">
    <location>
        <position position="254"/>
    </location>
    <ligand>
        <name>Zn(2+)</name>
        <dbReference type="ChEBI" id="CHEBI:29105"/>
    </ligand>
</feature>
<organism evidence="6 7">
    <name type="scientific">Allofrancisella frigidaquae</name>
    <dbReference type="NCBI Taxonomy" id="1085644"/>
    <lineage>
        <taxon>Bacteria</taxon>
        <taxon>Pseudomonadati</taxon>
        <taxon>Pseudomonadota</taxon>
        <taxon>Gammaproteobacteria</taxon>
        <taxon>Thiotrichales</taxon>
        <taxon>Francisellaceae</taxon>
        <taxon>Allofrancisella</taxon>
    </lineage>
</organism>
<comment type="cofactor">
    <cofactor evidence="3">
        <name>Zn(2+)</name>
        <dbReference type="ChEBI" id="CHEBI:29105"/>
    </cofactor>
    <text evidence="3">Binds 1 zinc ion per subunit.</text>
</comment>
<accession>A0A6M3HUR7</accession>
<dbReference type="GO" id="GO:0005525">
    <property type="term" value="F:GTP binding"/>
    <property type="evidence" value="ECO:0007669"/>
    <property type="project" value="UniProtKB-UniRule"/>
</dbReference>
<feature type="binding site" evidence="3">
    <location>
        <position position="259"/>
    </location>
    <ligand>
        <name>Zn(2+)</name>
        <dbReference type="ChEBI" id="CHEBI:29105"/>
    </ligand>
</feature>
<dbReference type="AlphaFoldDB" id="A0A6M3HUR7"/>
<comment type="function">
    <text evidence="3">One of several proteins that assist in the late maturation steps of the functional core of the 30S ribosomal subunit. Helps release RbfA from mature subunits. May play a role in the assembly of ribosomal proteins into the subunit. Circularly permuted GTPase that catalyzes slow GTP hydrolysis, GTPase activity is stimulated by the 30S ribosomal subunit.</text>
</comment>
<dbReference type="Proteomes" id="UP000503320">
    <property type="component" value="Chromosome"/>
</dbReference>
<dbReference type="HAMAP" id="MF_01820">
    <property type="entry name" value="GTPase_RsgA"/>
    <property type="match status" value="1"/>
</dbReference>
<dbReference type="PANTHER" id="PTHR32120">
    <property type="entry name" value="SMALL RIBOSOMAL SUBUNIT BIOGENESIS GTPASE RSGA"/>
    <property type="match status" value="1"/>
</dbReference>
<dbReference type="NCBIfam" id="TIGR00157">
    <property type="entry name" value="ribosome small subunit-dependent GTPase A"/>
    <property type="match status" value="1"/>
</dbReference>
<comment type="similarity">
    <text evidence="3">Belongs to the TRAFAC class YlqF/YawG GTPase family. RsgA subfamily.</text>
</comment>
<evidence type="ECO:0000256" key="1">
    <source>
        <dbReference type="ARBA" id="ARBA00022741"/>
    </source>
</evidence>
<dbReference type="GO" id="GO:0042274">
    <property type="term" value="P:ribosomal small subunit biogenesis"/>
    <property type="evidence" value="ECO:0007669"/>
    <property type="project" value="UniProtKB-UniRule"/>
</dbReference>
<dbReference type="CDD" id="cd01854">
    <property type="entry name" value="YjeQ_EngC"/>
    <property type="match status" value="1"/>
</dbReference>
<keyword evidence="2 3" id="KW-0342">GTP-binding</keyword>
<dbReference type="GO" id="GO:0003924">
    <property type="term" value="F:GTPase activity"/>
    <property type="evidence" value="ECO:0007669"/>
    <property type="project" value="UniProtKB-UniRule"/>
</dbReference>
<keyword evidence="3" id="KW-0690">Ribosome biogenesis</keyword>
<feature type="domain" description="EngC GTPase" evidence="4">
    <location>
        <begin position="79"/>
        <end position="228"/>
    </location>
</feature>
<feature type="binding site" evidence="3">
    <location>
        <begin position="118"/>
        <end position="121"/>
    </location>
    <ligand>
        <name>GTP</name>
        <dbReference type="ChEBI" id="CHEBI:37565"/>
    </ligand>
</feature>
<feature type="binding site" evidence="3">
    <location>
        <position position="261"/>
    </location>
    <ligand>
        <name>Zn(2+)</name>
        <dbReference type="ChEBI" id="CHEBI:29105"/>
    </ligand>
</feature>
<dbReference type="GO" id="GO:0019843">
    <property type="term" value="F:rRNA binding"/>
    <property type="evidence" value="ECO:0007669"/>
    <property type="project" value="UniProtKB-KW"/>
</dbReference>
<evidence type="ECO:0000259" key="5">
    <source>
        <dbReference type="PROSITE" id="PS51721"/>
    </source>
</evidence>
<dbReference type="EC" id="3.6.1.-" evidence="3"/>
<comment type="caution">
    <text evidence="3">Lacks conserved residue(s) required for the propagation of feature annotation.</text>
</comment>
<dbReference type="RefSeq" id="WP_172106867.1">
    <property type="nucleotide sequence ID" value="NZ_CP038017.1"/>
</dbReference>
<evidence type="ECO:0000313" key="7">
    <source>
        <dbReference type="Proteomes" id="UP000503320"/>
    </source>
</evidence>
<keyword evidence="1 3" id="KW-0547">Nucleotide-binding</keyword>
<dbReference type="Gene3D" id="1.10.40.50">
    <property type="entry name" value="Probable gtpase engc, domain 3"/>
    <property type="match status" value="1"/>
</dbReference>
<dbReference type="InterPro" id="IPR012340">
    <property type="entry name" value="NA-bd_OB-fold"/>
</dbReference>
<comment type="subcellular location">
    <subcellularLocation>
        <location evidence="3">Cytoplasm</location>
    </subcellularLocation>
</comment>
<dbReference type="PROSITE" id="PS50936">
    <property type="entry name" value="ENGC_GTPASE"/>
    <property type="match status" value="1"/>
</dbReference>
<evidence type="ECO:0000256" key="2">
    <source>
        <dbReference type="ARBA" id="ARBA00023134"/>
    </source>
</evidence>
<sequence>MKQQGKIITNFGGNLIVKLEDNQKVSCLLRSHLKGELTVGDNVIVDYLDTTYIIIDLLERRNLISRPNSYQRKNKNIAANIDQAIIIISHSPAPVEHYIDRYLAAIHSSEITPVIVINKIDNQSELDKQLIQQLTEIYSLIGYKILYISAKDNIGMKNLLHTLNGKTSIFLGQSGVGKSETLNTILGEQVTITSQVSDSTKKGRHTTTCSTLYEINETTAIIDSPGIREFGLWNISQEELFDGFLDFKKYKGMCQFRNCSHEENSKGCEIVKHLKNGNINRLRYTNYHRILAEIKNK</sequence>
<feature type="domain" description="CP-type G" evidence="5">
    <location>
        <begin position="61"/>
        <end position="230"/>
    </location>
</feature>
<evidence type="ECO:0000313" key="6">
    <source>
        <dbReference type="EMBL" id="QIV94780.1"/>
    </source>
</evidence>
<keyword evidence="3" id="KW-0699">rRNA-binding</keyword>